<dbReference type="KEGG" id="fox:FOXG_18127"/>
<evidence type="ECO:0000256" key="1">
    <source>
        <dbReference type="SAM" id="MobiDB-lite"/>
    </source>
</evidence>
<dbReference type="GeneID" id="28958833"/>
<reference evidence="2" key="2">
    <citation type="journal article" date="2010" name="Nature">
        <title>Comparative genomics reveals mobile pathogenicity chromosomes in Fusarium.</title>
        <authorList>
            <person name="Ma L.J."/>
            <person name="van der Does H.C."/>
            <person name="Borkovich K.A."/>
            <person name="Coleman J.J."/>
            <person name="Daboussi M.J."/>
            <person name="Di Pietro A."/>
            <person name="Dufresne M."/>
            <person name="Freitag M."/>
            <person name="Grabherr M."/>
            <person name="Henrissat B."/>
            <person name="Houterman P.M."/>
            <person name="Kang S."/>
            <person name="Shim W.B."/>
            <person name="Woloshuk C."/>
            <person name="Xie X."/>
            <person name="Xu J.R."/>
            <person name="Antoniw J."/>
            <person name="Baker S.E."/>
            <person name="Bluhm B.H."/>
            <person name="Breakspear A."/>
            <person name="Brown D.W."/>
            <person name="Butchko R.A."/>
            <person name="Chapman S."/>
            <person name="Coulson R."/>
            <person name="Coutinho P.M."/>
            <person name="Danchin E.G."/>
            <person name="Diener A."/>
            <person name="Gale L.R."/>
            <person name="Gardiner D.M."/>
            <person name="Goff S."/>
            <person name="Hammond-Kosack K.E."/>
            <person name="Hilburn K."/>
            <person name="Hua-Van A."/>
            <person name="Jonkers W."/>
            <person name="Kazan K."/>
            <person name="Kodira C.D."/>
            <person name="Koehrsen M."/>
            <person name="Kumar L."/>
            <person name="Lee Y.H."/>
            <person name="Li L."/>
            <person name="Manners J.M."/>
            <person name="Miranda-Saavedra D."/>
            <person name="Mukherjee M."/>
            <person name="Park G."/>
            <person name="Park J."/>
            <person name="Park S.Y."/>
            <person name="Proctor R.H."/>
            <person name="Regev A."/>
            <person name="Ruiz-Roldan M.C."/>
            <person name="Sain D."/>
            <person name="Sakthikumar S."/>
            <person name="Sykes S."/>
            <person name="Schwartz D.C."/>
            <person name="Turgeon B.G."/>
            <person name="Wapinski I."/>
            <person name="Yoder O."/>
            <person name="Young S."/>
            <person name="Zeng Q."/>
            <person name="Zhou S."/>
            <person name="Galagan J."/>
            <person name="Cuomo C.A."/>
            <person name="Kistler H.C."/>
            <person name="Rep M."/>
        </authorList>
    </citation>
    <scope>NUCLEOTIDE SEQUENCE [LARGE SCALE GENOMIC DNA]</scope>
    <source>
        <strain evidence="2">4287</strain>
    </source>
</reference>
<dbReference type="EMBL" id="DS231697">
    <property type="protein sequence ID" value="KNA96273.1"/>
    <property type="molecule type" value="Genomic_DNA"/>
</dbReference>
<sequence>MNEAKCFYKCPCTDGQQPQPQPHPSSAATSFKVSIKG</sequence>
<evidence type="ECO:0000313" key="3">
    <source>
        <dbReference type="Proteomes" id="UP000009097"/>
    </source>
</evidence>
<accession>A0A0J9UAH3</accession>
<dbReference type="Proteomes" id="UP000009097">
    <property type="component" value="Unassembled WGS sequence"/>
</dbReference>
<organism evidence="2 3">
    <name type="scientific">Fusarium oxysporum f. sp. lycopersici (strain 4287 / CBS 123668 / FGSC 9935 / NRRL 34936)</name>
    <name type="common">Fusarium vascular wilt of tomato</name>
    <dbReference type="NCBI Taxonomy" id="426428"/>
    <lineage>
        <taxon>Eukaryota</taxon>
        <taxon>Fungi</taxon>
        <taxon>Dikarya</taxon>
        <taxon>Ascomycota</taxon>
        <taxon>Pezizomycotina</taxon>
        <taxon>Sordariomycetes</taxon>
        <taxon>Hypocreomycetidae</taxon>
        <taxon>Hypocreales</taxon>
        <taxon>Nectriaceae</taxon>
        <taxon>Fusarium</taxon>
        <taxon>Fusarium oxysporum species complex</taxon>
    </lineage>
</organism>
<feature type="compositionally biased region" description="Polar residues" evidence="1">
    <location>
        <begin position="26"/>
        <end position="37"/>
    </location>
</feature>
<dbReference type="VEuPathDB" id="FungiDB:FOXG_18127"/>
<dbReference type="AlphaFoldDB" id="A0A0J9UAH3"/>
<name>A0A0J9UAH3_FUSO4</name>
<dbReference type="RefSeq" id="XP_018234319.1">
    <property type="nucleotide sequence ID" value="XM_018398173.1"/>
</dbReference>
<feature type="region of interest" description="Disordered" evidence="1">
    <location>
        <begin position="14"/>
        <end position="37"/>
    </location>
</feature>
<evidence type="ECO:0000313" key="2">
    <source>
        <dbReference type="EMBL" id="KNA96273.1"/>
    </source>
</evidence>
<gene>
    <name evidence="2" type="ORF">FOXG_18127</name>
</gene>
<reference evidence="2" key="1">
    <citation type="submission" date="2007-04" db="EMBL/GenBank/DDBJ databases">
        <authorList>
            <consortium name="The Broad Institute Genome Sequencing Platform"/>
            <person name="Birren B."/>
            <person name="Lander E."/>
            <person name="Galagan J."/>
            <person name="Nusbaum C."/>
            <person name="Devon K."/>
            <person name="Ma L.-J."/>
            <person name="Jaffe D."/>
            <person name="Butler J."/>
            <person name="Alvarez P."/>
            <person name="Gnerre S."/>
            <person name="Grabherr M."/>
            <person name="Kleber M."/>
            <person name="Mauceli E."/>
            <person name="Brockman W."/>
            <person name="MacCallum I.A."/>
            <person name="Young S."/>
            <person name="LaButti K."/>
            <person name="DeCaprio D."/>
            <person name="Crawford M."/>
            <person name="Koehrsen M."/>
            <person name="Engels R."/>
            <person name="Montgomery P."/>
            <person name="Pearson M."/>
            <person name="Howarth C."/>
            <person name="Larson L."/>
            <person name="White J."/>
            <person name="O'Leary S."/>
            <person name="Kodira C."/>
            <person name="Zeng Q."/>
            <person name="Yandava C."/>
            <person name="Alvarado L."/>
            <person name="Kistler C."/>
            <person name="Shim W.-B."/>
            <person name="Kang S."/>
            <person name="Woloshuk C."/>
        </authorList>
    </citation>
    <scope>NUCLEOTIDE SEQUENCE</scope>
    <source>
        <strain evidence="2">4287</strain>
    </source>
</reference>
<proteinExistence type="predicted"/>
<protein>
    <submittedName>
        <fullName evidence="2">Uncharacterized protein</fullName>
    </submittedName>
</protein>